<dbReference type="Gene3D" id="3.30.565.10">
    <property type="entry name" value="Histidine kinase-like ATPase, C-terminal domain"/>
    <property type="match status" value="1"/>
</dbReference>
<keyword evidence="8" id="KW-0902">Two-component regulatory system</keyword>
<evidence type="ECO:0000256" key="8">
    <source>
        <dbReference type="ARBA" id="ARBA00023012"/>
    </source>
</evidence>
<organism evidence="12 13">
    <name type="scientific">Arthrobacter alpinus</name>
    <dbReference type="NCBI Taxonomy" id="656366"/>
    <lineage>
        <taxon>Bacteria</taxon>
        <taxon>Bacillati</taxon>
        <taxon>Actinomycetota</taxon>
        <taxon>Actinomycetes</taxon>
        <taxon>Micrococcales</taxon>
        <taxon>Micrococcaceae</taxon>
        <taxon>Arthrobacter</taxon>
    </lineage>
</organism>
<keyword evidence="5" id="KW-0547">Nucleotide-binding</keyword>
<keyword evidence="13" id="KW-1185">Reference proteome</keyword>
<dbReference type="PANTHER" id="PTHR24421:SF10">
    <property type="entry name" value="NITRATE_NITRITE SENSOR PROTEIN NARQ"/>
    <property type="match status" value="1"/>
</dbReference>
<feature type="domain" description="Signal transduction histidine kinase subgroup 3 dimerisation and phosphoacceptor" evidence="11">
    <location>
        <begin position="216"/>
        <end position="282"/>
    </location>
</feature>
<keyword evidence="7" id="KW-0067">ATP-binding</keyword>
<evidence type="ECO:0000256" key="7">
    <source>
        <dbReference type="ARBA" id="ARBA00022840"/>
    </source>
</evidence>
<evidence type="ECO:0000256" key="3">
    <source>
        <dbReference type="ARBA" id="ARBA00022553"/>
    </source>
</evidence>
<feature type="transmembrane region" description="Helical" evidence="10">
    <location>
        <begin position="28"/>
        <end position="49"/>
    </location>
</feature>
<evidence type="ECO:0000313" key="13">
    <source>
        <dbReference type="Proteomes" id="UP000062833"/>
    </source>
</evidence>
<name>A0A0M4QUY5_9MICC</name>
<dbReference type="GO" id="GO:0016020">
    <property type="term" value="C:membrane"/>
    <property type="evidence" value="ECO:0007669"/>
    <property type="project" value="InterPro"/>
</dbReference>
<dbReference type="GO" id="GO:0005524">
    <property type="term" value="F:ATP binding"/>
    <property type="evidence" value="ECO:0007669"/>
    <property type="project" value="UniProtKB-KW"/>
</dbReference>
<dbReference type="InterPro" id="IPR036890">
    <property type="entry name" value="HATPase_C_sf"/>
</dbReference>
<dbReference type="InterPro" id="IPR011712">
    <property type="entry name" value="Sig_transdc_His_kin_sub3_dim/P"/>
</dbReference>
<evidence type="ECO:0000256" key="5">
    <source>
        <dbReference type="ARBA" id="ARBA00022741"/>
    </source>
</evidence>
<dbReference type="PANTHER" id="PTHR24421">
    <property type="entry name" value="NITRATE/NITRITE SENSOR PROTEIN NARX-RELATED"/>
    <property type="match status" value="1"/>
</dbReference>
<dbReference type="Pfam" id="PF07730">
    <property type="entry name" value="HisKA_3"/>
    <property type="match status" value="1"/>
</dbReference>
<dbReference type="InterPro" id="IPR050482">
    <property type="entry name" value="Sensor_HK_TwoCompSys"/>
</dbReference>
<evidence type="ECO:0000256" key="9">
    <source>
        <dbReference type="SAM" id="MobiDB-lite"/>
    </source>
</evidence>
<dbReference type="GO" id="GO:0046983">
    <property type="term" value="F:protein dimerization activity"/>
    <property type="evidence" value="ECO:0007669"/>
    <property type="project" value="InterPro"/>
</dbReference>
<evidence type="ECO:0000256" key="1">
    <source>
        <dbReference type="ARBA" id="ARBA00000085"/>
    </source>
</evidence>
<dbReference type="SUPFAM" id="SSF55874">
    <property type="entry name" value="ATPase domain of HSP90 chaperone/DNA topoisomerase II/histidine kinase"/>
    <property type="match status" value="1"/>
</dbReference>
<keyword evidence="10" id="KW-0812">Transmembrane</keyword>
<dbReference type="OrthoDB" id="227596at2"/>
<feature type="transmembrane region" description="Helical" evidence="10">
    <location>
        <begin position="88"/>
        <end position="116"/>
    </location>
</feature>
<keyword evidence="6" id="KW-0418">Kinase</keyword>
<evidence type="ECO:0000313" key="12">
    <source>
        <dbReference type="EMBL" id="ALE91448.1"/>
    </source>
</evidence>
<dbReference type="Gene3D" id="1.20.5.1930">
    <property type="match status" value="1"/>
</dbReference>
<keyword evidence="4" id="KW-0808">Transferase</keyword>
<protein>
    <recommendedName>
        <fullName evidence="2">histidine kinase</fullName>
        <ecNumber evidence="2">2.7.13.3</ecNumber>
    </recommendedName>
</protein>
<evidence type="ECO:0000256" key="4">
    <source>
        <dbReference type="ARBA" id="ARBA00022679"/>
    </source>
</evidence>
<evidence type="ECO:0000256" key="6">
    <source>
        <dbReference type="ARBA" id="ARBA00022777"/>
    </source>
</evidence>
<keyword evidence="10" id="KW-1133">Transmembrane helix</keyword>
<dbReference type="KEGG" id="aaq:AOC05_02245"/>
<dbReference type="EC" id="2.7.13.3" evidence="2"/>
<proteinExistence type="predicted"/>
<gene>
    <name evidence="12" type="ORF">AOC05_02245</name>
</gene>
<keyword evidence="10" id="KW-0472">Membrane</keyword>
<evidence type="ECO:0000256" key="2">
    <source>
        <dbReference type="ARBA" id="ARBA00012438"/>
    </source>
</evidence>
<feature type="region of interest" description="Disordered" evidence="9">
    <location>
        <begin position="376"/>
        <end position="416"/>
    </location>
</feature>
<dbReference type="AlphaFoldDB" id="A0A0M4QUY5"/>
<accession>A0A0M4QUY5</accession>
<dbReference type="Proteomes" id="UP000062833">
    <property type="component" value="Chromosome"/>
</dbReference>
<dbReference type="PATRIC" id="fig|656366.3.peg.505"/>
<dbReference type="EMBL" id="CP012677">
    <property type="protein sequence ID" value="ALE91448.1"/>
    <property type="molecule type" value="Genomic_DNA"/>
</dbReference>
<dbReference type="RefSeq" id="WP_062005334.1">
    <property type="nucleotide sequence ID" value="NZ_CP012677.1"/>
</dbReference>
<keyword evidence="3" id="KW-0597">Phosphoprotein</keyword>
<sequence>MENTTTAAVAVPVRLLNRWRRMDVRSMATIHVQDMALAGGYFVVFWLLAELNLRSFGELQVAAFASAWPVIAVAGCTGVLLRRARPLTMAWLCGSAAVAFVLAGHSGAFVLAFEFFFSLVLFGSPRASQLAARSAWVLAVLLLVAAFTVSRSAAATVTAAVIAVVTLLTPVEWAGNLRKANQLAASESARADAVQDAARQRLLAERSSHDLALERERQHMARELHDVISARLSAIALQSGAALHMATPTATAPSTVLLRRIRAESVAGLDELNAMIRLLHTGAAPESTGELEDLAELVGAYRSAGRDVRLENSLPGGGAHLPPPVQTALYRIAAEALVNAAKHAPGQPVEIVVSLAHGGGPSRGPGRGDEVLLVVSNPLPNSAPGTADSTPDGTVDGTADSTVDGTAAGPGSGTGIPSMHFRAAHAGGSITAGAAGGQWKVLLRLPNPSEVDPS</sequence>
<feature type="compositionally biased region" description="Polar residues" evidence="9">
    <location>
        <begin position="378"/>
        <end position="392"/>
    </location>
</feature>
<feature type="transmembrane region" description="Helical" evidence="10">
    <location>
        <begin position="136"/>
        <end position="169"/>
    </location>
</feature>
<dbReference type="GO" id="GO:0000155">
    <property type="term" value="F:phosphorelay sensor kinase activity"/>
    <property type="evidence" value="ECO:0007669"/>
    <property type="project" value="InterPro"/>
</dbReference>
<evidence type="ECO:0000259" key="11">
    <source>
        <dbReference type="Pfam" id="PF07730"/>
    </source>
</evidence>
<evidence type="ECO:0000256" key="10">
    <source>
        <dbReference type="SAM" id="Phobius"/>
    </source>
</evidence>
<comment type="catalytic activity">
    <reaction evidence="1">
        <text>ATP + protein L-histidine = ADP + protein N-phospho-L-histidine.</text>
        <dbReference type="EC" id="2.7.13.3"/>
    </reaction>
</comment>
<feature type="transmembrane region" description="Helical" evidence="10">
    <location>
        <begin position="61"/>
        <end position="81"/>
    </location>
</feature>
<reference evidence="13" key="1">
    <citation type="submission" date="2015-09" db="EMBL/GenBank/DDBJ databases">
        <title>Complete genome of Arthrobacter alpinus strain R3.8.</title>
        <authorList>
            <person name="See-Too W.S."/>
            <person name="Chan K.G."/>
        </authorList>
    </citation>
    <scope>NUCLEOTIDE SEQUENCE [LARGE SCALE GENOMIC DNA]</scope>
    <source>
        <strain evidence="13">R3.8</strain>
    </source>
</reference>